<dbReference type="Proteomes" id="UP000017246">
    <property type="component" value="Unassembled WGS sequence"/>
</dbReference>
<dbReference type="EMBL" id="LN902849">
    <property type="protein sequence ID" value="CDS36491.1"/>
    <property type="molecule type" value="Genomic_DNA"/>
</dbReference>
<evidence type="ECO:0000313" key="2">
    <source>
        <dbReference type="Proteomes" id="UP000017246"/>
    </source>
</evidence>
<reference evidence="1" key="2">
    <citation type="submission" date="2015-11" db="EMBL/GenBank/DDBJ databases">
        <authorList>
            <person name="Zhang Y."/>
            <person name="Guo Z."/>
        </authorList>
    </citation>
    <scope>NUCLEOTIDE SEQUENCE</scope>
</reference>
<sequence length="96" mass="10410">MTRCASVSPYCRTLRVAGFRLLATTFLFSLNHVHVITCQLCLEDAIGTCQPIDQQEGREVGDWADDPKPPTTCPPCAAIPPNPPSSKDYAPYLACG</sequence>
<protein>
    <submittedName>
        <fullName evidence="1">Uncharacterized protein</fullName>
    </submittedName>
</protein>
<name>A0A068Y317_ECHMU</name>
<keyword evidence="2" id="KW-1185">Reference proteome</keyword>
<organism evidence="1 2">
    <name type="scientific">Echinococcus multilocularis</name>
    <name type="common">Fox tapeworm</name>
    <dbReference type="NCBI Taxonomy" id="6211"/>
    <lineage>
        <taxon>Eukaryota</taxon>
        <taxon>Metazoa</taxon>
        <taxon>Spiralia</taxon>
        <taxon>Lophotrochozoa</taxon>
        <taxon>Platyhelminthes</taxon>
        <taxon>Cestoda</taxon>
        <taxon>Eucestoda</taxon>
        <taxon>Cyclophyllidea</taxon>
        <taxon>Taeniidae</taxon>
        <taxon>Echinococcus</taxon>
    </lineage>
</organism>
<proteinExistence type="predicted"/>
<reference evidence="1" key="1">
    <citation type="journal article" date="2013" name="Nature">
        <title>The genomes of four tapeworm species reveal adaptations to parasitism.</title>
        <authorList>
            <person name="Tsai I.J."/>
            <person name="Zarowiecki M."/>
            <person name="Holroyd N."/>
            <person name="Garciarrubio A."/>
            <person name="Sanchez-Flores A."/>
            <person name="Brooks K.L."/>
            <person name="Tracey A."/>
            <person name="Bobes R.J."/>
            <person name="Fragoso G."/>
            <person name="Sciutto E."/>
            <person name="Aslett M."/>
            <person name="Beasley H."/>
            <person name="Bennett H.M."/>
            <person name="Cai J."/>
            <person name="Camicia F."/>
            <person name="Clark R."/>
            <person name="Cucher M."/>
            <person name="De Silva N."/>
            <person name="Day T.A."/>
            <person name="Deplazes P."/>
            <person name="Estrada K."/>
            <person name="Fernandez C."/>
            <person name="Holland P.W."/>
            <person name="Hou J."/>
            <person name="Hu S."/>
            <person name="Huckvale T."/>
            <person name="Hung S.S."/>
            <person name="Kamenetzky L."/>
            <person name="Keane J.A."/>
            <person name="Kiss F."/>
            <person name="Koziol U."/>
            <person name="Lambert O."/>
            <person name="Liu K."/>
            <person name="Luo X."/>
            <person name="Luo Y."/>
            <person name="Macchiaroli N."/>
            <person name="Nichol S."/>
            <person name="Paps J."/>
            <person name="Parkinson J."/>
            <person name="Pouchkina-Stantcheva N."/>
            <person name="Riddiford N."/>
            <person name="Rosenzvit M."/>
            <person name="Salinas G."/>
            <person name="Wasmuth J.D."/>
            <person name="Zamanian M."/>
            <person name="Zheng Y."/>
            <person name="Cai X."/>
            <person name="Soberon X."/>
            <person name="Olson P.D."/>
            <person name="Laclette J.P."/>
            <person name="Brehm K."/>
            <person name="Berriman M."/>
            <person name="Garciarrubio A."/>
            <person name="Bobes R.J."/>
            <person name="Fragoso G."/>
            <person name="Sanchez-Flores A."/>
            <person name="Estrada K."/>
            <person name="Cevallos M.A."/>
            <person name="Morett E."/>
            <person name="Gonzalez V."/>
            <person name="Portillo T."/>
            <person name="Ochoa-Leyva A."/>
            <person name="Jose M.V."/>
            <person name="Sciutto E."/>
            <person name="Landa A."/>
            <person name="Jimenez L."/>
            <person name="Valdes V."/>
            <person name="Carrero J.C."/>
            <person name="Larralde C."/>
            <person name="Morales-Montor J."/>
            <person name="Limon-Lason J."/>
            <person name="Soberon X."/>
            <person name="Laclette J.P."/>
        </authorList>
    </citation>
    <scope>NUCLEOTIDE SEQUENCE [LARGE SCALE GENOMIC DNA]</scope>
</reference>
<evidence type="ECO:0000313" key="1">
    <source>
        <dbReference type="EMBL" id="CDS36491.1"/>
    </source>
</evidence>
<dbReference type="AlphaFoldDB" id="A0A068Y317"/>
<gene>
    <name evidence="1" type="ORF">EmuJ_000359100</name>
</gene>
<accession>A0A068Y317</accession>